<evidence type="ECO:0000256" key="4">
    <source>
        <dbReference type="ARBA" id="ARBA00022475"/>
    </source>
</evidence>
<proteinExistence type="inferred from homology"/>
<evidence type="ECO:0000256" key="7">
    <source>
        <dbReference type="ARBA" id="ARBA00023136"/>
    </source>
</evidence>
<feature type="transmembrane region" description="Helical" evidence="8">
    <location>
        <begin position="47"/>
        <end position="64"/>
    </location>
</feature>
<feature type="transmembrane region" description="Helical" evidence="8">
    <location>
        <begin position="160"/>
        <end position="177"/>
    </location>
</feature>
<keyword evidence="4" id="KW-1003">Cell membrane</keyword>
<protein>
    <submittedName>
        <fullName evidence="9">Nicotinamide riboside transporter PnuC</fullName>
    </submittedName>
</protein>
<accession>A0ABW0HUE2</accession>
<dbReference type="PANTHER" id="PTHR36122">
    <property type="entry name" value="NICOTINAMIDE RIBOSIDE TRANSPORTER PNUC"/>
    <property type="match status" value="1"/>
</dbReference>
<sequence length="243" mass="27039">MKSIVTIIAWLAAFTAIGYYTSSTTLEIVATTTGLLCVWLTARENLWAWPISLVNVVCFFYMFMDVKLYADMSLQVFFFALSAYGWIVWATKRGNAKVRPTRRLSRRTALALIVFLVAATWAWGALLQHHTDASIPYMDAFVATLSLIAQFLLSYKVLENWYVWIFVDVLSIGMYFYKDLNTIALLYVVYLGIATMGLISWRKELGNYGDGGDAAKDGTYAGEIRATAQGAPVHGGDSARGNG</sequence>
<feature type="transmembrane region" description="Helical" evidence="8">
    <location>
        <begin position="134"/>
        <end position="153"/>
    </location>
</feature>
<evidence type="ECO:0000256" key="5">
    <source>
        <dbReference type="ARBA" id="ARBA00022692"/>
    </source>
</evidence>
<keyword evidence="10" id="KW-1185">Reference proteome</keyword>
<evidence type="ECO:0000313" key="10">
    <source>
        <dbReference type="Proteomes" id="UP001596113"/>
    </source>
</evidence>
<dbReference type="NCBIfam" id="TIGR01528">
    <property type="entry name" value="NMN_trans_PnuC"/>
    <property type="match status" value="1"/>
</dbReference>
<feature type="transmembrane region" description="Helical" evidence="8">
    <location>
        <begin position="183"/>
        <end position="201"/>
    </location>
</feature>
<evidence type="ECO:0000256" key="3">
    <source>
        <dbReference type="ARBA" id="ARBA00022448"/>
    </source>
</evidence>
<evidence type="ECO:0000256" key="8">
    <source>
        <dbReference type="SAM" id="Phobius"/>
    </source>
</evidence>
<dbReference type="InterPro" id="IPR006419">
    <property type="entry name" value="NMN_transpt_PnuC"/>
</dbReference>
<feature type="transmembrane region" description="Helical" evidence="8">
    <location>
        <begin position="70"/>
        <end position="89"/>
    </location>
</feature>
<comment type="similarity">
    <text evidence="2">Belongs to the nicotinamide ribonucleoside (NR) uptake permease (TC 4.B.1) family.</text>
</comment>
<dbReference type="Proteomes" id="UP001596113">
    <property type="component" value="Unassembled WGS sequence"/>
</dbReference>
<keyword evidence="5 8" id="KW-0812">Transmembrane</keyword>
<comment type="caution">
    <text evidence="9">The sequence shown here is derived from an EMBL/GenBank/DDBJ whole genome shotgun (WGS) entry which is preliminary data.</text>
</comment>
<reference evidence="10" key="1">
    <citation type="journal article" date="2019" name="Int. J. Syst. Evol. Microbiol.">
        <title>The Global Catalogue of Microorganisms (GCM) 10K type strain sequencing project: providing services to taxonomists for standard genome sequencing and annotation.</title>
        <authorList>
            <consortium name="The Broad Institute Genomics Platform"/>
            <consortium name="The Broad Institute Genome Sequencing Center for Infectious Disease"/>
            <person name="Wu L."/>
            <person name="Ma J."/>
        </authorList>
    </citation>
    <scope>NUCLEOTIDE SEQUENCE [LARGE SCALE GENOMIC DNA]</scope>
    <source>
        <strain evidence="10">CGMCC 1.18575</strain>
    </source>
</reference>
<gene>
    <name evidence="9" type="primary">pnuC</name>
    <name evidence="9" type="ORF">ACFPOF_14875</name>
</gene>
<dbReference type="RefSeq" id="WP_378133931.1">
    <property type="nucleotide sequence ID" value="NZ_JBHSMI010000025.1"/>
</dbReference>
<dbReference type="PANTHER" id="PTHR36122:SF2">
    <property type="entry name" value="NICOTINAMIDE RIBOSIDE TRANSPORTER PNUC"/>
    <property type="match status" value="1"/>
</dbReference>
<keyword evidence="6 8" id="KW-1133">Transmembrane helix</keyword>
<keyword evidence="3" id="KW-0813">Transport</keyword>
<evidence type="ECO:0000256" key="1">
    <source>
        <dbReference type="ARBA" id="ARBA00004651"/>
    </source>
</evidence>
<dbReference type="Pfam" id="PF04973">
    <property type="entry name" value="NMN_transporter"/>
    <property type="match status" value="1"/>
</dbReference>
<evidence type="ECO:0000256" key="2">
    <source>
        <dbReference type="ARBA" id="ARBA00006669"/>
    </source>
</evidence>
<comment type="subcellular location">
    <subcellularLocation>
        <location evidence="1">Cell membrane</location>
        <topology evidence="1">Multi-pass membrane protein</topology>
    </subcellularLocation>
</comment>
<organism evidence="9 10">
    <name type="scientific">Cohnella soli</name>
    <dbReference type="NCBI Taxonomy" id="425005"/>
    <lineage>
        <taxon>Bacteria</taxon>
        <taxon>Bacillati</taxon>
        <taxon>Bacillota</taxon>
        <taxon>Bacilli</taxon>
        <taxon>Bacillales</taxon>
        <taxon>Paenibacillaceae</taxon>
        <taxon>Cohnella</taxon>
    </lineage>
</organism>
<dbReference type="EMBL" id="JBHSMI010000025">
    <property type="protein sequence ID" value="MFC5404025.1"/>
    <property type="molecule type" value="Genomic_DNA"/>
</dbReference>
<name>A0ABW0HUE2_9BACL</name>
<evidence type="ECO:0000313" key="9">
    <source>
        <dbReference type="EMBL" id="MFC5404025.1"/>
    </source>
</evidence>
<evidence type="ECO:0000256" key="6">
    <source>
        <dbReference type="ARBA" id="ARBA00022989"/>
    </source>
</evidence>
<keyword evidence="7 8" id="KW-0472">Membrane</keyword>
<feature type="transmembrane region" description="Helical" evidence="8">
    <location>
        <begin position="109"/>
        <end position="128"/>
    </location>
</feature>